<evidence type="ECO:0000313" key="2">
    <source>
        <dbReference type="Proteomes" id="UP000596660"/>
    </source>
</evidence>
<sequence length="210" mass="23917">MEKKLRQSKNQGDIELMDVSENIVGVAVGEKRRAWVRSEDSLIEEGRGMEKRVKVVNVGDDAVNNNQEDSFWFVRARANELRDGDKNTKYFHHKASQSKTRNRIDGLMDENGVWKNKRVDMEGLISAYFADLFGTSSPTGFQGALEGLKCVVTDEMNAILDREPTGTRQCLKMLPLIRLALRLGTQDWCRSTTYMLHVLQVLEALWALTH</sequence>
<accession>A0A803MD71</accession>
<dbReference type="Proteomes" id="UP000596660">
    <property type="component" value="Unplaced"/>
</dbReference>
<dbReference type="Gramene" id="AUR62027414-RA">
    <property type="protein sequence ID" value="AUR62027414-RA:cds"/>
    <property type="gene ID" value="AUR62027414"/>
</dbReference>
<dbReference type="EnsemblPlants" id="AUR62027414-RA">
    <property type="protein sequence ID" value="AUR62027414-RA:cds"/>
    <property type="gene ID" value="AUR62027414"/>
</dbReference>
<dbReference type="AlphaFoldDB" id="A0A803MD71"/>
<proteinExistence type="predicted"/>
<evidence type="ECO:0000313" key="1">
    <source>
        <dbReference type="EnsemblPlants" id="AUR62027414-RA:cds"/>
    </source>
</evidence>
<name>A0A803MD71_CHEQI</name>
<organism evidence="1 2">
    <name type="scientific">Chenopodium quinoa</name>
    <name type="common">Quinoa</name>
    <dbReference type="NCBI Taxonomy" id="63459"/>
    <lineage>
        <taxon>Eukaryota</taxon>
        <taxon>Viridiplantae</taxon>
        <taxon>Streptophyta</taxon>
        <taxon>Embryophyta</taxon>
        <taxon>Tracheophyta</taxon>
        <taxon>Spermatophyta</taxon>
        <taxon>Magnoliopsida</taxon>
        <taxon>eudicotyledons</taxon>
        <taxon>Gunneridae</taxon>
        <taxon>Pentapetalae</taxon>
        <taxon>Caryophyllales</taxon>
        <taxon>Chenopodiaceae</taxon>
        <taxon>Chenopodioideae</taxon>
        <taxon>Atripliceae</taxon>
        <taxon>Chenopodium</taxon>
    </lineage>
</organism>
<protein>
    <submittedName>
        <fullName evidence="1">Uncharacterized protein</fullName>
    </submittedName>
</protein>
<reference evidence="1" key="1">
    <citation type="journal article" date="2017" name="Nature">
        <title>The genome of Chenopodium quinoa.</title>
        <authorList>
            <person name="Jarvis D.E."/>
            <person name="Ho Y.S."/>
            <person name="Lightfoot D.J."/>
            <person name="Schmoeckel S.M."/>
            <person name="Li B."/>
            <person name="Borm T.J.A."/>
            <person name="Ohyanagi H."/>
            <person name="Mineta K."/>
            <person name="Michell C.T."/>
            <person name="Saber N."/>
            <person name="Kharbatia N.M."/>
            <person name="Rupper R.R."/>
            <person name="Sharp A.R."/>
            <person name="Dally N."/>
            <person name="Boughton B.A."/>
            <person name="Woo Y.H."/>
            <person name="Gao G."/>
            <person name="Schijlen E.G.W.M."/>
            <person name="Guo X."/>
            <person name="Momin A.A."/>
            <person name="Negrao S."/>
            <person name="Al-Babili S."/>
            <person name="Gehring C."/>
            <person name="Roessner U."/>
            <person name="Jung C."/>
            <person name="Murphy K."/>
            <person name="Arold S.T."/>
            <person name="Gojobori T."/>
            <person name="van der Linden C.G."/>
            <person name="van Loo E.N."/>
            <person name="Jellen E.N."/>
            <person name="Maughan P.J."/>
            <person name="Tester M."/>
        </authorList>
    </citation>
    <scope>NUCLEOTIDE SEQUENCE [LARGE SCALE GENOMIC DNA]</scope>
    <source>
        <strain evidence="1">cv. PI 614886</strain>
    </source>
</reference>
<reference evidence="1" key="2">
    <citation type="submission" date="2021-03" db="UniProtKB">
        <authorList>
            <consortium name="EnsemblPlants"/>
        </authorList>
    </citation>
    <scope>IDENTIFICATION</scope>
</reference>
<keyword evidence="2" id="KW-1185">Reference proteome</keyword>